<comment type="caution">
    <text evidence="3">The sequence shown here is derived from an EMBL/GenBank/DDBJ whole genome shotgun (WGS) entry which is preliminary data.</text>
</comment>
<sequence length="143" mass="15145">MSTAAGSASDPRTLDVVVMSHRPEVREAVMAAVGRRPARDLPRLRFREADGIADVLGAADAGELDLAVLDGEAQPTGGMGVCRQLKNESDDPAPVIVVVRREDDRWLATWSQADAVLVQPLDPVTAARTVADVLRAGVPARQG</sequence>
<dbReference type="Proteomes" id="UP001231924">
    <property type="component" value="Unassembled WGS sequence"/>
</dbReference>
<dbReference type="PROSITE" id="PS50110">
    <property type="entry name" value="RESPONSE_REGULATORY"/>
    <property type="match status" value="1"/>
</dbReference>
<evidence type="ECO:0000313" key="3">
    <source>
        <dbReference type="EMBL" id="MDL5156840.1"/>
    </source>
</evidence>
<organism evidence="3 4">
    <name type="scientific">Actinomycetospora termitidis</name>
    <dbReference type="NCBI Taxonomy" id="3053470"/>
    <lineage>
        <taxon>Bacteria</taxon>
        <taxon>Bacillati</taxon>
        <taxon>Actinomycetota</taxon>
        <taxon>Actinomycetes</taxon>
        <taxon>Pseudonocardiales</taxon>
        <taxon>Pseudonocardiaceae</taxon>
        <taxon>Actinomycetospora</taxon>
    </lineage>
</organism>
<accession>A0ABT7M853</accession>
<reference evidence="3 4" key="1">
    <citation type="submission" date="2023-06" db="EMBL/GenBank/DDBJ databases">
        <title>Actinomycetospora Odt1-22.</title>
        <authorList>
            <person name="Supong K."/>
        </authorList>
    </citation>
    <scope>NUCLEOTIDE SEQUENCE [LARGE SCALE GENOMIC DNA]</scope>
    <source>
        <strain evidence="3 4">Odt1-22</strain>
    </source>
</reference>
<feature type="domain" description="Response regulatory" evidence="2">
    <location>
        <begin position="15"/>
        <end position="134"/>
    </location>
</feature>
<name>A0ABT7M853_9PSEU</name>
<dbReference type="InterPro" id="IPR001789">
    <property type="entry name" value="Sig_transdc_resp-reg_receiver"/>
</dbReference>
<evidence type="ECO:0000259" key="2">
    <source>
        <dbReference type="PROSITE" id="PS50110"/>
    </source>
</evidence>
<dbReference type="InterPro" id="IPR011006">
    <property type="entry name" value="CheY-like_superfamily"/>
</dbReference>
<evidence type="ECO:0000256" key="1">
    <source>
        <dbReference type="PROSITE-ProRule" id="PRU00169"/>
    </source>
</evidence>
<evidence type="ECO:0000313" key="4">
    <source>
        <dbReference type="Proteomes" id="UP001231924"/>
    </source>
</evidence>
<proteinExistence type="predicted"/>
<protein>
    <recommendedName>
        <fullName evidence="2">Response regulatory domain-containing protein</fullName>
    </recommendedName>
</protein>
<gene>
    <name evidence="3" type="ORF">QRT03_12800</name>
</gene>
<dbReference type="Gene3D" id="3.40.50.2300">
    <property type="match status" value="1"/>
</dbReference>
<feature type="modified residue" description="4-aspartylphosphate" evidence="1">
    <location>
        <position position="70"/>
    </location>
</feature>
<dbReference type="RefSeq" id="WP_286053206.1">
    <property type="nucleotide sequence ID" value="NZ_JASVWF010000002.1"/>
</dbReference>
<keyword evidence="4" id="KW-1185">Reference proteome</keyword>
<keyword evidence="1" id="KW-0597">Phosphoprotein</keyword>
<dbReference type="EMBL" id="JASVWF010000002">
    <property type="protein sequence ID" value="MDL5156840.1"/>
    <property type="molecule type" value="Genomic_DNA"/>
</dbReference>
<dbReference type="SUPFAM" id="SSF52172">
    <property type="entry name" value="CheY-like"/>
    <property type="match status" value="1"/>
</dbReference>